<dbReference type="PROSITE" id="PS50055">
    <property type="entry name" value="TYR_PHOSPHATASE_PTP"/>
    <property type="match status" value="2"/>
</dbReference>
<name>A0A0K0E1L0_STRER</name>
<feature type="domain" description="Tyrosine-protein phosphatase" evidence="2">
    <location>
        <begin position="550"/>
        <end position="803"/>
    </location>
</feature>
<dbReference type="Pfam" id="PF24486">
    <property type="entry name" value="DUF7583"/>
    <property type="match status" value="1"/>
</dbReference>
<dbReference type="PANTHER" id="PTHR19134:SF559">
    <property type="entry name" value="TYROSINE-PROTEIN PHOSPHATASE DOMAIN-CONTAINING PROTEIN"/>
    <property type="match status" value="1"/>
</dbReference>
<dbReference type="SUPFAM" id="SSF52799">
    <property type="entry name" value="(Phosphotyrosine protein) phosphatases II"/>
    <property type="match status" value="2"/>
</dbReference>
<proteinExistence type="predicted"/>
<dbReference type="AlphaFoldDB" id="A0A0K0E1L0"/>
<dbReference type="GO" id="GO:0004725">
    <property type="term" value="F:protein tyrosine phosphatase activity"/>
    <property type="evidence" value="ECO:0007669"/>
    <property type="project" value="InterPro"/>
</dbReference>
<dbReference type="Pfam" id="PF24488">
    <property type="entry name" value="DUF7584"/>
    <property type="match status" value="1"/>
</dbReference>
<evidence type="ECO:0000313" key="5">
    <source>
        <dbReference type="WBParaSite" id="SSTP_0000337900.1"/>
    </source>
</evidence>
<protein>
    <submittedName>
        <fullName evidence="6">Protein-tyrosine-phosphatase</fullName>
    </submittedName>
</protein>
<accession>A0A0K0E1L0</accession>
<dbReference type="InterPro" id="IPR003595">
    <property type="entry name" value="Tyr_Pase_cat"/>
</dbReference>
<dbReference type="PRINTS" id="PR00700">
    <property type="entry name" value="PRTYPHPHTASE"/>
</dbReference>
<dbReference type="Proteomes" id="UP000035681">
    <property type="component" value="Unplaced"/>
</dbReference>
<dbReference type="InterPro" id="IPR029021">
    <property type="entry name" value="Prot-tyrosine_phosphatase-like"/>
</dbReference>
<keyword evidence="4" id="KW-1185">Reference proteome</keyword>
<sequence length="1155" mass="134045">MFSYYKHSAIVWLLMQLMDYSYQTSHGHLFPSFPKEISGENFTVEFKYNGLSDLIYAKCPGSEYYHVNEEDVFKRNERLSGVLPYLFTDNKAFIWIPMVYNMSGSGSIYCGILVHSKKNSTNSGKYKWHFNLEWKNKPDPTKMAQPQTISTQLPSMKKKCGNEQNKTFIYFKDKKNGIKIVNLKDNILGHANDLYYYFRTPDNDEKLEMVEPCVIVKAIYNRPEIIIKGHNSTSISSNNLDLHVIKQDHVAGLYSIKLHIEEATPVPDFYEGEKVKMTKVKFRRTGIEEVPNSDETVTSAFTLKGFQLVKFSYDWTTLDGTEKVERIFYFGPRSESYVFPNRHTIYLQNETAIQPNCSIHRINFGYLDMVTVDNSKVHLSELKDDGAIKNNLKRVKDFVFMANVDKESVTLHCFYITPNGNVTLVETFIHGVKVVVGYGSDGEAVHEFRVESAENKKLKDIIADQKEKLAAKDKSIFQKLEGRYGTTGAYAIVIIAILVGSIGTVVILILCLFKVIKPWIKTKVVESKHPNIFVFWNEMSKQIIDTYTRKIQDDQYIPDKVKDQKGLKVIEGGEEVEGNVTSYFNNSLVSCYKDINGEINAHYIKDISPLRTYIISNGPRPEKVEYFWELLYREDVGVVVAIINQKTDEILTDVNKACYWPKSKQSYGKINVEYMKDEKTEQSHVSITKFKMTMAKGETKELTIFHVSNWNEYEIPRCDTHLIKLYHEVSEHAGSKKVLVHSSHGSGSRVYMFTYFCCIFEAMKEDTTMNDPLEIIKKIREQRYGGNIAFTEFAYTIKALVSYFFKTKILTDKTNHQPQFYEEYDNFMYYINNSESSMDYDFKNFLSFVNILDNGKLYNICDQFMNIEIPSKESLLKKCTRFYAVSGIKSMKKIRYPDIPCYDAGSMNIRGKNSKDVEGFIHANEMVYKYGEKQERKIIMCQAPLKETMEDMFDMLHRHDIGVLVMIINQNEMKNSKCFPYLYTKKPELSYGNFNLLYRGHTVEKNNYYVEYDYSIISSTRLVRSFKLLHYTNWPDNNAPNESKSIHGLYKRIIELSDHRPITIHCSNGVGKTGTLALIIYMIDIINSKMAFDPIKCLVKIRQHRYKAVQTTKQLAYALSILCEHFKEKIDEMDKDTYSNCMFLIREYCSSKDNK</sequence>
<dbReference type="InterPro" id="IPR000242">
    <property type="entry name" value="PTP_cat"/>
</dbReference>
<evidence type="ECO:0000256" key="1">
    <source>
        <dbReference type="SAM" id="Phobius"/>
    </source>
</evidence>
<evidence type="ECO:0000313" key="6">
    <source>
        <dbReference type="WBParaSite" id="TCONS_00001586.p1"/>
    </source>
</evidence>
<dbReference type="InterPro" id="IPR050348">
    <property type="entry name" value="Protein-Tyr_Phosphatase"/>
</dbReference>
<dbReference type="Pfam" id="PF00102">
    <property type="entry name" value="Y_phosphatase"/>
    <property type="match status" value="2"/>
</dbReference>
<evidence type="ECO:0000259" key="3">
    <source>
        <dbReference type="PROSITE" id="PS50056"/>
    </source>
</evidence>
<dbReference type="WBParaSite" id="SSTP_0000337900.1">
    <property type="protein sequence ID" value="SSTP_0000337900.1"/>
    <property type="gene ID" value="SSTP_0000337900"/>
</dbReference>
<keyword evidence="1" id="KW-0472">Membrane</keyword>
<dbReference type="CDD" id="cd00047">
    <property type="entry name" value="PTPc"/>
    <property type="match status" value="2"/>
</dbReference>
<dbReference type="WBParaSite" id="TCONS_00001586.p1">
    <property type="protein sequence ID" value="TCONS_00001586.p1"/>
    <property type="gene ID" value="XLOC_001463"/>
</dbReference>
<dbReference type="PROSITE" id="PS50056">
    <property type="entry name" value="TYR_PHOSPHATASE_2"/>
    <property type="match status" value="1"/>
</dbReference>
<evidence type="ECO:0000259" key="2">
    <source>
        <dbReference type="PROSITE" id="PS50055"/>
    </source>
</evidence>
<dbReference type="InterPro" id="IPR056005">
    <property type="entry name" value="DUF7583"/>
</dbReference>
<dbReference type="InterPro" id="IPR056007">
    <property type="entry name" value="DUF7585"/>
</dbReference>
<dbReference type="PANTHER" id="PTHR19134">
    <property type="entry name" value="RECEPTOR-TYPE TYROSINE-PROTEIN PHOSPHATASE"/>
    <property type="match status" value="1"/>
</dbReference>
<dbReference type="InterPro" id="IPR056006">
    <property type="entry name" value="DUF7584"/>
</dbReference>
<reference evidence="5" key="1">
    <citation type="submission" date="2015-08" db="UniProtKB">
        <authorList>
            <consortium name="WormBaseParasite"/>
        </authorList>
    </citation>
    <scope>IDENTIFICATION</scope>
</reference>
<dbReference type="InterPro" id="IPR000387">
    <property type="entry name" value="Tyr_Pase_dom"/>
</dbReference>
<dbReference type="Pfam" id="PF24490">
    <property type="entry name" value="DUF7585"/>
    <property type="match status" value="1"/>
</dbReference>
<feature type="domain" description="Tyrosine specific protein phosphatases" evidence="3">
    <location>
        <begin position="1044"/>
        <end position="1116"/>
    </location>
</feature>
<organism evidence="5">
    <name type="scientific">Strongyloides stercoralis</name>
    <name type="common">Threadworm</name>
    <dbReference type="NCBI Taxonomy" id="6248"/>
    <lineage>
        <taxon>Eukaryota</taxon>
        <taxon>Metazoa</taxon>
        <taxon>Ecdysozoa</taxon>
        <taxon>Nematoda</taxon>
        <taxon>Chromadorea</taxon>
        <taxon>Rhabditida</taxon>
        <taxon>Tylenchina</taxon>
        <taxon>Panagrolaimomorpha</taxon>
        <taxon>Strongyloidoidea</taxon>
        <taxon>Strongyloididae</taxon>
        <taxon>Strongyloides</taxon>
    </lineage>
</organism>
<keyword evidence="1" id="KW-1133">Transmembrane helix</keyword>
<feature type="transmembrane region" description="Helical" evidence="1">
    <location>
        <begin position="489"/>
        <end position="513"/>
    </location>
</feature>
<feature type="domain" description="Tyrosine-protein phosphatase" evidence="2">
    <location>
        <begin position="890"/>
        <end position="1125"/>
    </location>
</feature>
<evidence type="ECO:0000313" key="4">
    <source>
        <dbReference type="Proteomes" id="UP000035681"/>
    </source>
</evidence>
<keyword evidence="1" id="KW-0812">Transmembrane</keyword>
<dbReference type="SMART" id="SM00194">
    <property type="entry name" value="PTPc"/>
    <property type="match status" value="2"/>
</dbReference>
<dbReference type="SMART" id="SM00404">
    <property type="entry name" value="PTPc_motif"/>
    <property type="match status" value="2"/>
</dbReference>
<dbReference type="STRING" id="6248.A0A0K0E1L0"/>
<dbReference type="Gene3D" id="3.90.190.10">
    <property type="entry name" value="Protein tyrosine phosphatase superfamily"/>
    <property type="match status" value="2"/>
</dbReference>